<reference evidence="3 4" key="1">
    <citation type="submission" date="2019-08" db="EMBL/GenBank/DDBJ databases">
        <title>Draft genome sequences of two oriental melons (Cucumis melo L. var makuwa).</title>
        <authorList>
            <person name="Kwon S.-Y."/>
        </authorList>
    </citation>
    <scope>NUCLEOTIDE SEQUENCE [LARGE SCALE GENOMIC DNA]</scope>
    <source>
        <strain evidence="4">cv. Chang Bougi</strain>
        <strain evidence="3">cv. SW 3</strain>
        <tissue evidence="2">Leaf</tissue>
    </source>
</reference>
<dbReference type="OrthoDB" id="116316at2759"/>
<evidence type="ECO:0000313" key="1">
    <source>
        <dbReference type="EMBL" id="KAA0054535.1"/>
    </source>
</evidence>
<dbReference type="Proteomes" id="UP000321393">
    <property type="component" value="Unassembled WGS sequence"/>
</dbReference>
<comment type="caution">
    <text evidence="2">The sequence shown here is derived from an EMBL/GenBank/DDBJ whole genome shotgun (WGS) entry which is preliminary data.</text>
</comment>
<dbReference type="AlphaFoldDB" id="A0A5D3BEM1"/>
<dbReference type="Proteomes" id="UP000321947">
    <property type="component" value="Unassembled WGS sequence"/>
</dbReference>
<evidence type="ECO:0000313" key="3">
    <source>
        <dbReference type="Proteomes" id="UP000321393"/>
    </source>
</evidence>
<protein>
    <submittedName>
        <fullName evidence="2">Receptor-like protein 12</fullName>
    </submittedName>
</protein>
<sequence>MTDEETIVKYNVLVLDIANKLFTLGEKIVEPKLVRKVLRLLPRHFDMKVTAIEEENDI</sequence>
<organism evidence="2 4">
    <name type="scientific">Cucumis melo var. makuwa</name>
    <name type="common">Oriental melon</name>
    <dbReference type="NCBI Taxonomy" id="1194695"/>
    <lineage>
        <taxon>Eukaryota</taxon>
        <taxon>Viridiplantae</taxon>
        <taxon>Streptophyta</taxon>
        <taxon>Embryophyta</taxon>
        <taxon>Tracheophyta</taxon>
        <taxon>Spermatophyta</taxon>
        <taxon>Magnoliopsida</taxon>
        <taxon>eudicotyledons</taxon>
        <taxon>Gunneridae</taxon>
        <taxon>Pentapetalae</taxon>
        <taxon>rosids</taxon>
        <taxon>fabids</taxon>
        <taxon>Cucurbitales</taxon>
        <taxon>Cucurbitaceae</taxon>
        <taxon>Benincaseae</taxon>
        <taxon>Cucumis</taxon>
    </lineage>
</organism>
<proteinExistence type="predicted"/>
<accession>A0A5D3BEM1</accession>
<dbReference type="Pfam" id="PF14223">
    <property type="entry name" value="Retrotran_gag_2"/>
    <property type="match status" value="1"/>
</dbReference>
<name>A0A5D3BEM1_CUCMM</name>
<evidence type="ECO:0000313" key="2">
    <source>
        <dbReference type="EMBL" id="TYJ98260.1"/>
    </source>
</evidence>
<evidence type="ECO:0000313" key="4">
    <source>
        <dbReference type="Proteomes" id="UP000321947"/>
    </source>
</evidence>
<dbReference type="EMBL" id="SSTE01008830">
    <property type="protein sequence ID" value="KAA0054535.1"/>
    <property type="molecule type" value="Genomic_DNA"/>
</dbReference>
<keyword evidence="2" id="KW-0675">Receptor</keyword>
<gene>
    <name evidence="2" type="ORF">E5676_scaffold203G00020</name>
    <name evidence="1" type="ORF">E6C27_scaffold24G003190</name>
</gene>
<dbReference type="EMBL" id="SSTD01018124">
    <property type="protein sequence ID" value="TYJ98260.1"/>
    <property type="molecule type" value="Genomic_DNA"/>
</dbReference>